<protein>
    <recommendedName>
        <fullName evidence="1">U-box domain-containing protein</fullName>
    </recommendedName>
</protein>
<dbReference type="InterPro" id="IPR003613">
    <property type="entry name" value="Ubox_domain"/>
</dbReference>
<dbReference type="GO" id="GO:0034450">
    <property type="term" value="F:ubiquitin-ubiquitin ligase activity"/>
    <property type="evidence" value="ECO:0007669"/>
    <property type="project" value="TreeGrafter"/>
</dbReference>
<dbReference type="InterPro" id="IPR013083">
    <property type="entry name" value="Znf_RING/FYVE/PHD"/>
</dbReference>
<reference evidence="2" key="1">
    <citation type="submission" date="2019-03" db="EMBL/GenBank/DDBJ databases">
        <title>Improved annotation for the trematode Fasciola hepatica.</title>
        <authorList>
            <person name="Choi Y.-J."/>
            <person name="Martin J."/>
            <person name="Mitreva M."/>
        </authorList>
    </citation>
    <scope>NUCLEOTIDE SEQUENCE [LARGE SCALE GENOMIC DNA]</scope>
</reference>
<dbReference type="Pfam" id="PF19318">
    <property type="entry name" value="DUF5918"/>
    <property type="match status" value="1"/>
</dbReference>
<proteinExistence type="predicted"/>
<gene>
    <name evidence="2" type="ORF">D915_009916</name>
</gene>
<dbReference type="Gene3D" id="3.30.40.10">
    <property type="entry name" value="Zinc/RING finger domain, C3HC4 (zinc finger)"/>
    <property type="match status" value="1"/>
</dbReference>
<dbReference type="Proteomes" id="UP000230066">
    <property type="component" value="Unassembled WGS sequence"/>
</dbReference>
<dbReference type="GO" id="GO:0000209">
    <property type="term" value="P:protein polyubiquitination"/>
    <property type="evidence" value="ECO:0007669"/>
    <property type="project" value="TreeGrafter"/>
</dbReference>
<dbReference type="InterPro" id="IPR039847">
    <property type="entry name" value="Ubox5"/>
</dbReference>
<dbReference type="PANTHER" id="PTHR13492:SF2">
    <property type="entry name" value="RING FINGER PROTEIN 37"/>
    <property type="match status" value="1"/>
</dbReference>
<dbReference type="Pfam" id="PF04564">
    <property type="entry name" value="U-box"/>
    <property type="match status" value="1"/>
</dbReference>
<dbReference type="InterPro" id="IPR045696">
    <property type="entry name" value="Ubox5_N"/>
</dbReference>
<keyword evidence="3" id="KW-1185">Reference proteome</keyword>
<dbReference type="GO" id="GO:0005634">
    <property type="term" value="C:nucleus"/>
    <property type="evidence" value="ECO:0007669"/>
    <property type="project" value="TreeGrafter"/>
</dbReference>
<organism evidence="2 3">
    <name type="scientific">Fasciola hepatica</name>
    <name type="common">Liver fluke</name>
    <dbReference type="NCBI Taxonomy" id="6192"/>
    <lineage>
        <taxon>Eukaryota</taxon>
        <taxon>Metazoa</taxon>
        <taxon>Spiralia</taxon>
        <taxon>Lophotrochozoa</taxon>
        <taxon>Platyhelminthes</taxon>
        <taxon>Trematoda</taxon>
        <taxon>Digenea</taxon>
        <taxon>Plagiorchiida</taxon>
        <taxon>Echinostomata</taxon>
        <taxon>Echinostomatoidea</taxon>
        <taxon>Fasciolidae</taxon>
        <taxon>Fasciola</taxon>
    </lineage>
</organism>
<dbReference type="PANTHER" id="PTHR13492">
    <property type="entry name" value="RING FINGER PROTEIN 37"/>
    <property type="match status" value="1"/>
</dbReference>
<name>A0A4E0QTW6_FASHE</name>
<sequence>MLNVATPDWGTTVHCDSPTERYFSASRLVSDHTNSYCDHGMICPPMVRPPVNVLFFLSYPFDLRAIIIKPYIGRHRVTYLKVFLFGDMPCEENSEVALKKIFHNWKALRVRQLIAKPNDIQPLVSINLDGYPARSIITVRLNSEEVIPADSCSHSAECLYEVDIPFCTKQHKKRFILLQLCKTDATCVPCLGAVELWCAGLSKTSDSACTERANYINQTLSTKPTPSIVADDASVVAPGQFLDFLTGDLMQEPVKLPSGNYVDRSNLIQFWRQRQVNDPNSEPVDPFTMVPLDETKLVCDAQFRSSIEIYRHLWERLDRFCSTLDRADPVSSPIRTLPLHESSSDEETVEDGSDILRRYPHLMVSK</sequence>
<evidence type="ECO:0000259" key="1">
    <source>
        <dbReference type="SMART" id="SM00504"/>
    </source>
</evidence>
<comment type="caution">
    <text evidence="2">The sequence shown here is derived from an EMBL/GenBank/DDBJ whole genome shotgun (WGS) entry which is preliminary data.</text>
</comment>
<accession>A0A4E0QTW6</accession>
<evidence type="ECO:0000313" key="2">
    <source>
        <dbReference type="EMBL" id="THD18303.1"/>
    </source>
</evidence>
<evidence type="ECO:0000313" key="3">
    <source>
        <dbReference type="Proteomes" id="UP000230066"/>
    </source>
</evidence>
<dbReference type="EMBL" id="JXXN02015048">
    <property type="protein sequence ID" value="THD18303.1"/>
    <property type="molecule type" value="Genomic_DNA"/>
</dbReference>
<dbReference type="AlphaFoldDB" id="A0A4E0QTW6"/>
<dbReference type="GO" id="GO:0031625">
    <property type="term" value="F:ubiquitin protein ligase binding"/>
    <property type="evidence" value="ECO:0007669"/>
    <property type="project" value="TreeGrafter"/>
</dbReference>
<feature type="domain" description="U-box" evidence="1">
    <location>
        <begin position="240"/>
        <end position="310"/>
    </location>
</feature>
<dbReference type="SMART" id="SM00504">
    <property type="entry name" value="Ubox"/>
    <property type="match status" value="1"/>
</dbReference>
<dbReference type="SUPFAM" id="SSF57850">
    <property type="entry name" value="RING/U-box"/>
    <property type="match status" value="1"/>
</dbReference>